<evidence type="ECO:0000259" key="2">
    <source>
        <dbReference type="Pfam" id="PF02771"/>
    </source>
</evidence>
<dbReference type="PIRSF" id="PIRSF016578">
    <property type="entry name" value="HsaA"/>
    <property type="match status" value="1"/>
</dbReference>
<name>A0A8J3TJJ7_9ACTN</name>
<dbReference type="PANTHER" id="PTHR43884:SF12">
    <property type="entry name" value="ISOVALERYL-COA DEHYDROGENASE, MITOCHONDRIAL-RELATED"/>
    <property type="match status" value="1"/>
</dbReference>
<reference evidence="4 5" key="1">
    <citation type="submission" date="2021-01" db="EMBL/GenBank/DDBJ databases">
        <title>Whole genome shotgun sequence of Planotetraspora mira NBRC 15435.</title>
        <authorList>
            <person name="Komaki H."/>
            <person name="Tamura T."/>
        </authorList>
    </citation>
    <scope>NUCLEOTIDE SEQUENCE [LARGE SCALE GENOMIC DNA]</scope>
    <source>
        <strain evidence="4 5">NBRC 15435</strain>
    </source>
</reference>
<dbReference type="InterPro" id="IPR046373">
    <property type="entry name" value="Acyl-CoA_Oxase/DH_mid-dom_sf"/>
</dbReference>
<dbReference type="SUPFAM" id="SSF56645">
    <property type="entry name" value="Acyl-CoA dehydrogenase NM domain-like"/>
    <property type="match status" value="1"/>
</dbReference>
<keyword evidence="5" id="KW-1185">Reference proteome</keyword>
<dbReference type="AlphaFoldDB" id="A0A8J3TJJ7"/>
<evidence type="ECO:0000313" key="4">
    <source>
        <dbReference type="EMBL" id="GII26867.1"/>
    </source>
</evidence>
<dbReference type="SUPFAM" id="SSF47203">
    <property type="entry name" value="Acyl-CoA dehydrogenase C-terminal domain-like"/>
    <property type="match status" value="1"/>
</dbReference>
<sequence>MTPTFTERSAGTARRLAVADDLAAALADDVAGRDAAGSAPASEIALLKESGLLGLLVPEERGGAGEPWSTVLEAVRILARADASAAMLLGYHHLHLWRLSHYDNPALAERAQRGTTGEGWFWGGASNPRDPGLVLSPHEDGFLVRGRKGFATGAQVADRIVVSGTVEGGTGSAAQGAAETGGKVMVVVDGRADGVRHADDWNALGVRRSASGSVEFDGARVPADWVVGRVPSSEESAAPYQSLVVPGFQIVFVHLYVGIAQGALAAAAGYTRTKSRPWTGSGVESAAQDPYILEAYGDLAAQTAAADALAERARTAFDRAVGRGAELTPDERGETALAISTAKVVAQRAVLDVTTRIYDLMGARATGSGAGFDRYWRDARTHTLHDPIAYKLREVGDHALNGTLPKPGPYS</sequence>
<dbReference type="GO" id="GO:0008470">
    <property type="term" value="F:3-methylbutanoyl-CoA dehydrogenase activity"/>
    <property type="evidence" value="ECO:0007669"/>
    <property type="project" value="TreeGrafter"/>
</dbReference>
<dbReference type="InterPro" id="IPR037069">
    <property type="entry name" value="AcylCoA_DH/ox_N_sf"/>
</dbReference>
<gene>
    <name evidence="4" type="ORF">Pmi06nite_03090</name>
</gene>
<dbReference type="RefSeq" id="WP_203950938.1">
    <property type="nucleotide sequence ID" value="NZ_BOOO01000001.1"/>
</dbReference>
<dbReference type="Pfam" id="PF02771">
    <property type="entry name" value="Acyl-CoA_dh_N"/>
    <property type="match status" value="1"/>
</dbReference>
<dbReference type="Pfam" id="PF08028">
    <property type="entry name" value="Acyl-CoA_dh_2"/>
    <property type="match status" value="1"/>
</dbReference>
<dbReference type="GO" id="GO:0004497">
    <property type="term" value="F:monooxygenase activity"/>
    <property type="evidence" value="ECO:0007669"/>
    <property type="project" value="UniProtKB-KW"/>
</dbReference>
<dbReference type="Gene3D" id="1.10.540.10">
    <property type="entry name" value="Acyl-CoA dehydrogenase/oxidase, N-terminal domain"/>
    <property type="match status" value="1"/>
</dbReference>
<evidence type="ECO:0000259" key="3">
    <source>
        <dbReference type="Pfam" id="PF08028"/>
    </source>
</evidence>
<evidence type="ECO:0000313" key="5">
    <source>
        <dbReference type="Proteomes" id="UP000650628"/>
    </source>
</evidence>
<dbReference type="InterPro" id="IPR009100">
    <property type="entry name" value="AcylCoA_DH/oxidase_NM_dom_sf"/>
</dbReference>
<dbReference type="InterPro" id="IPR013107">
    <property type="entry name" value="Acyl-CoA_DH_C"/>
</dbReference>
<comment type="caution">
    <text evidence="4">The sequence shown here is derived from an EMBL/GenBank/DDBJ whole genome shotgun (WGS) entry which is preliminary data.</text>
</comment>
<keyword evidence="1" id="KW-0560">Oxidoreductase</keyword>
<dbReference type="Gene3D" id="2.40.110.10">
    <property type="entry name" value="Butyryl-CoA Dehydrogenase, subunit A, domain 2"/>
    <property type="match status" value="1"/>
</dbReference>
<feature type="domain" description="Acyl-CoA dehydrogenase/oxidase N-terminal" evidence="2">
    <location>
        <begin position="18"/>
        <end position="103"/>
    </location>
</feature>
<feature type="domain" description="Acyl-CoA dehydrogenase C-terminal" evidence="3">
    <location>
        <begin position="251"/>
        <end position="385"/>
    </location>
</feature>
<organism evidence="4 5">
    <name type="scientific">Planotetraspora mira</name>
    <dbReference type="NCBI Taxonomy" id="58121"/>
    <lineage>
        <taxon>Bacteria</taxon>
        <taxon>Bacillati</taxon>
        <taxon>Actinomycetota</taxon>
        <taxon>Actinomycetes</taxon>
        <taxon>Streptosporangiales</taxon>
        <taxon>Streptosporangiaceae</taxon>
        <taxon>Planotetraspora</taxon>
    </lineage>
</organism>
<proteinExistence type="predicted"/>
<evidence type="ECO:0000256" key="1">
    <source>
        <dbReference type="ARBA" id="ARBA00023002"/>
    </source>
</evidence>
<dbReference type="GO" id="GO:0050660">
    <property type="term" value="F:flavin adenine dinucleotide binding"/>
    <property type="evidence" value="ECO:0007669"/>
    <property type="project" value="InterPro"/>
</dbReference>
<dbReference type="Proteomes" id="UP000650628">
    <property type="component" value="Unassembled WGS sequence"/>
</dbReference>
<dbReference type="Gene3D" id="1.20.140.10">
    <property type="entry name" value="Butyryl-CoA Dehydrogenase, subunit A, domain 3"/>
    <property type="match status" value="1"/>
</dbReference>
<dbReference type="InterPro" id="IPR036250">
    <property type="entry name" value="AcylCo_DH-like_C"/>
</dbReference>
<dbReference type="PANTHER" id="PTHR43884">
    <property type="entry name" value="ACYL-COA DEHYDROGENASE"/>
    <property type="match status" value="1"/>
</dbReference>
<dbReference type="GO" id="GO:0006552">
    <property type="term" value="P:L-leucine catabolic process"/>
    <property type="evidence" value="ECO:0007669"/>
    <property type="project" value="TreeGrafter"/>
</dbReference>
<dbReference type="EMBL" id="BOOO01000001">
    <property type="protein sequence ID" value="GII26867.1"/>
    <property type="molecule type" value="Genomic_DNA"/>
</dbReference>
<accession>A0A8J3TJJ7</accession>
<keyword evidence="4" id="KW-0503">Monooxygenase</keyword>
<protein>
    <submittedName>
        <fullName evidence="4">Monooxygenase</fullName>
    </submittedName>
</protein>
<dbReference type="InterPro" id="IPR013786">
    <property type="entry name" value="AcylCoA_DH/ox_N"/>
</dbReference>